<keyword evidence="7" id="KW-0547">Nucleotide-binding</keyword>
<comment type="cofactor">
    <cofactor evidence="2">
        <name>Mn(2+)</name>
        <dbReference type="ChEBI" id="CHEBI:29035"/>
    </cofactor>
</comment>
<evidence type="ECO:0000256" key="12">
    <source>
        <dbReference type="ARBA" id="ARBA00023239"/>
    </source>
</evidence>
<evidence type="ECO:0000256" key="11">
    <source>
        <dbReference type="ARBA" id="ARBA00023136"/>
    </source>
</evidence>
<dbReference type="Pfam" id="PF00211">
    <property type="entry name" value="Guanylate_cyc"/>
    <property type="match status" value="1"/>
</dbReference>
<reference evidence="15" key="1">
    <citation type="submission" date="2025-08" db="UniProtKB">
        <authorList>
            <consortium name="Ensembl"/>
        </authorList>
    </citation>
    <scope>IDENTIFICATION</scope>
</reference>
<accession>A0A674BTG9</accession>
<dbReference type="Gene3D" id="3.30.70.1230">
    <property type="entry name" value="Nucleotide cyclase"/>
    <property type="match status" value="1"/>
</dbReference>
<evidence type="ECO:0000313" key="16">
    <source>
        <dbReference type="Proteomes" id="UP000472277"/>
    </source>
</evidence>
<evidence type="ECO:0000313" key="15">
    <source>
        <dbReference type="Ensembl" id="ENSSTUP00000074423.1"/>
    </source>
</evidence>
<dbReference type="GO" id="GO:0035556">
    <property type="term" value="P:intracellular signal transduction"/>
    <property type="evidence" value="ECO:0007669"/>
    <property type="project" value="InterPro"/>
</dbReference>
<evidence type="ECO:0000256" key="8">
    <source>
        <dbReference type="ARBA" id="ARBA00022840"/>
    </source>
</evidence>
<dbReference type="GO" id="GO:0006171">
    <property type="term" value="P:cAMP biosynthetic process"/>
    <property type="evidence" value="ECO:0007669"/>
    <property type="project" value="TreeGrafter"/>
</dbReference>
<keyword evidence="16" id="KW-1185">Reference proteome</keyword>
<evidence type="ECO:0000256" key="5">
    <source>
        <dbReference type="ARBA" id="ARBA00022692"/>
    </source>
</evidence>
<comment type="catalytic activity">
    <reaction evidence="1">
        <text>ATP = 3',5'-cyclic AMP + diphosphate</text>
        <dbReference type="Rhea" id="RHEA:15389"/>
        <dbReference type="ChEBI" id="CHEBI:30616"/>
        <dbReference type="ChEBI" id="CHEBI:33019"/>
        <dbReference type="ChEBI" id="CHEBI:58165"/>
        <dbReference type="EC" id="4.6.1.1"/>
    </reaction>
</comment>
<dbReference type="Proteomes" id="UP000472277">
    <property type="component" value="Chromosome 35"/>
</dbReference>
<feature type="transmembrane region" description="Helical" evidence="13">
    <location>
        <begin position="36"/>
        <end position="55"/>
    </location>
</feature>
<keyword evidence="11 13" id="KW-0472">Membrane</keyword>
<evidence type="ECO:0000259" key="14">
    <source>
        <dbReference type="PROSITE" id="PS50125"/>
    </source>
</evidence>
<protein>
    <recommendedName>
        <fullName evidence="4">adenylate cyclase</fullName>
        <ecNumber evidence="4">4.6.1.1</ecNumber>
    </recommendedName>
</protein>
<evidence type="ECO:0000256" key="2">
    <source>
        <dbReference type="ARBA" id="ARBA00001936"/>
    </source>
</evidence>
<dbReference type="Ensembl" id="ENSSTUT00000079062.1">
    <property type="protein sequence ID" value="ENSSTUP00000074423.1"/>
    <property type="gene ID" value="ENSSTUG00000032626.1"/>
</dbReference>
<proteinExistence type="predicted"/>
<dbReference type="EC" id="4.6.1.1" evidence="4"/>
<dbReference type="SMART" id="SM00044">
    <property type="entry name" value="CYCc"/>
    <property type="match status" value="1"/>
</dbReference>
<evidence type="ECO:0000256" key="4">
    <source>
        <dbReference type="ARBA" id="ARBA00012201"/>
    </source>
</evidence>
<feature type="transmembrane region" description="Helical" evidence="13">
    <location>
        <begin position="176"/>
        <end position="198"/>
    </location>
</feature>
<evidence type="ECO:0000256" key="7">
    <source>
        <dbReference type="ARBA" id="ARBA00022741"/>
    </source>
</evidence>
<dbReference type="PANTHER" id="PTHR45627">
    <property type="entry name" value="ADENYLATE CYCLASE TYPE 1"/>
    <property type="match status" value="1"/>
</dbReference>
<keyword evidence="9" id="KW-0460">Magnesium</keyword>
<dbReference type="SUPFAM" id="SSF55073">
    <property type="entry name" value="Nucleotide cyclase"/>
    <property type="match status" value="1"/>
</dbReference>
<evidence type="ECO:0000256" key="9">
    <source>
        <dbReference type="ARBA" id="ARBA00022842"/>
    </source>
</evidence>
<name>A0A674BTG9_SALTR</name>
<keyword evidence="6" id="KW-0479">Metal-binding</keyword>
<organism evidence="15 16">
    <name type="scientific">Salmo trutta</name>
    <name type="common">Brown trout</name>
    <dbReference type="NCBI Taxonomy" id="8032"/>
    <lineage>
        <taxon>Eukaryota</taxon>
        <taxon>Metazoa</taxon>
        <taxon>Chordata</taxon>
        <taxon>Craniata</taxon>
        <taxon>Vertebrata</taxon>
        <taxon>Euteleostomi</taxon>
        <taxon>Actinopterygii</taxon>
        <taxon>Neopterygii</taxon>
        <taxon>Teleostei</taxon>
        <taxon>Protacanthopterygii</taxon>
        <taxon>Salmoniformes</taxon>
        <taxon>Salmonidae</taxon>
        <taxon>Salmoninae</taxon>
        <taxon>Salmo</taxon>
    </lineage>
</organism>
<dbReference type="GeneTree" id="ENSGT00940000156549"/>
<dbReference type="InterPro" id="IPR029787">
    <property type="entry name" value="Nucleotide_cyclase"/>
</dbReference>
<dbReference type="GO" id="GO:0007189">
    <property type="term" value="P:adenylate cyclase-activating G protein-coupled receptor signaling pathway"/>
    <property type="evidence" value="ECO:0007669"/>
    <property type="project" value="TreeGrafter"/>
</dbReference>
<feature type="transmembrane region" description="Helical" evidence="13">
    <location>
        <begin position="61"/>
        <end position="78"/>
    </location>
</feature>
<dbReference type="InParanoid" id="A0A674BTG9"/>
<evidence type="ECO:0000256" key="1">
    <source>
        <dbReference type="ARBA" id="ARBA00001593"/>
    </source>
</evidence>
<keyword evidence="12" id="KW-0456">Lyase</keyword>
<dbReference type="InterPro" id="IPR001054">
    <property type="entry name" value="A/G_cyclase"/>
</dbReference>
<dbReference type="GO" id="GO:0046872">
    <property type="term" value="F:metal ion binding"/>
    <property type="evidence" value="ECO:0007669"/>
    <property type="project" value="UniProtKB-KW"/>
</dbReference>
<keyword evidence="5 13" id="KW-0812">Transmembrane</keyword>
<dbReference type="GO" id="GO:0005886">
    <property type="term" value="C:plasma membrane"/>
    <property type="evidence" value="ECO:0007669"/>
    <property type="project" value="TreeGrafter"/>
</dbReference>
<reference evidence="15" key="2">
    <citation type="submission" date="2025-09" db="UniProtKB">
        <authorList>
            <consortium name="Ensembl"/>
        </authorList>
    </citation>
    <scope>IDENTIFICATION</scope>
</reference>
<sequence length="326" mass="37619">MLLVVVTAGVINIYSWRDIYELYDFIRFTSHSVKPWILNMFPLALPPLLSVLRTSVVPSKYLMTVMVIIMRISFCYFARHVERQSNKLFLWKIEVHDQKVRMFEMRRWNEALVTNMLPEHVAQHFQGSKRDEVREGMGNMNAILDMRDKSNKNNNNPQATKALQHILSDYNLIDRITALLMVLVVLMVLMMIVMRIMMKALLLLQSLLELWQHLADLADIALAMKVILTKLNNQSFNSFMLRVCLNKGSVLAVVICARKPHYDVWGNTVNIASRMESTGVMGNIQVVEDCNNIMKEYGFRKGELLTFFMKVAKALVPPPLQPSLTK</sequence>
<dbReference type="GO" id="GO:0004016">
    <property type="term" value="F:adenylate cyclase activity"/>
    <property type="evidence" value="ECO:0007669"/>
    <property type="project" value="UniProtKB-EC"/>
</dbReference>
<evidence type="ECO:0000256" key="3">
    <source>
        <dbReference type="ARBA" id="ARBA00004141"/>
    </source>
</evidence>
<dbReference type="OMA" id="MRIMMKA"/>
<keyword evidence="10 13" id="KW-1133">Transmembrane helix</keyword>
<keyword evidence="8" id="KW-0067">ATP-binding</keyword>
<feature type="domain" description="Guanylate cyclase" evidence="14">
    <location>
        <begin position="212"/>
        <end position="276"/>
    </location>
</feature>
<dbReference type="PROSITE" id="PS50125">
    <property type="entry name" value="GUANYLATE_CYCLASE_2"/>
    <property type="match status" value="1"/>
</dbReference>
<dbReference type="CDD" id="cd07302">
    <property type="entry name" value="CHD"/>
    <property type="match status" value="1"/>
</dbReference>
<comment type="subcellular location">
    <subcellularLocation>
        <location evidence="3">Membrane</location>
        <topology evidence="3">Multi-pass membrane protein</topology>
    </subcellularLocation>
</comment>
<dbReference type="GO" id="GO:0005524">
    <property type="term" value="F:ATP binding"/>
    <property type="evidence" value="ECO:0007669"/>
    <property type="project" value="UniProtKB-KW"/>
</dbReference>
<dbReference type="AlphaFoldDB" id="A0A674BTG9"/>
<dbReference type="PANTHER" id="PTHR45627:SF30">
    <property type="entry name" value="ADENYLATE CYCLASE TYPE 3"/>
    <property type="match status" value="1"/>
</dbReference>
<evidence type="ECO:0000256" key="13">
    <source>
        <dbReference type="SAM" id="Phobius"/>
    </source>
</evidence>
<evidence type="ECO:0000256" key="10">
    <source>
        <dbReference type="ARBA" id="ARBA00022989"/>
    </source>
</evidence>
<evidence type="ECO:0000256" key="6">
    <source>
        <dbReference type="ARBA" id="ARBA00022723"/>
    </source>
</evidence>